<proteinExistence type="inferred from homology"/>
<evidence type="ECO:0000256" key="3">
    <source>
        <dbReference type="ARBA" id="ARBA00022448"/>
    </source>
</evidence>
<reference evidence="12" key="2">
    <citation type="submission" date="2021-10" db="EMBL/GenBank/DDBJ databases">
        <title>Phylogenomics reveals ancestral predisposition of the termite-cultivated fungus Termitomyces towards a domesticated lifestyle.</title>
        <authorList>
            <person name="Auxier B."/>
            <person name="Grum-Grzhimaylo A."/>
            <person name="Cardenas M.E."/>
            <person name="Lodge J.D."/>
            <person name="Laessoe T."/>
            <person name="Pedersen O."/>
            <person name="Smith M.E."/>
            <person name="Kuyper T.W."/>
            <person name="Franco-Molano E.A."/>
            <person name="Baroni T.J."/>
            <person name="Aanen D.K."/>
        </authorList>
    </citation>
    <scope>NUCLEOTIDE SEQUENCE</scope>
    <source>
        <strain evidence="12">D49</strain>
    </source>
</reference>
<comment type="caution">
    <text evidence="12">The sequence shown here is derived from an EMBL/GenBank/DDBJ whole genome shotgun (WGS) entry which is preliminary data.</text>
</comment>
<dbReference type="GO" id="GO:0005737">
    <property type="term" value="C:cytoplasm"/>
    <property type="evidence" value="ECO:0007669"/>
    <property type="project" value="TreeGrafter"/>
</dbReference>
<keyword evidence="6" id="KW-0811">Translocation</keyword>
<evidence type="ECO:0000256" key="7">
    <source>
        <dbReference type="ARBA" id="ARBA00023132"/>
    </source>
</evidence>
<dbReference type="InterPro" id="IPR012476">
    <property type="entry name" value="GLE1"/>
</dbReference>
<evidence type="ECO:0000256" key="8">
    <source>
        <dbReference type="ARBA" id="ARBA00023242"/>
    </source>
</evidence>
<keyword evidence="7" id="KW-0906">Nuclear pore complex</keyword>
<evidence type="ECO:0000256" key="11">
    <source>
        <dbReference type="SAM" id="MobiDB-lite"/>
    </source>
</evidence>
<comment type="similarity">
    <text evidence="2">Belongs to the GLE1 family.</text>
</comment>
<dbReference type="GO" id="GO:0016973">
    <property type="term" value="P:poly(A)+ mRNA export from nucleus"/>
    <property type="evidence" value="ECO:0007669"/>
    <property type="project" value="InterPro"/>
</dbReference>
<feature type="compositionally biased region" description="Basic and acidic residues" evidence="11">
    <location>
        <begin position="135"/>
        <end position="155"/>
    </location>
</feature>
<comment type="subcellular location">
    <subcellularLocation>
        <location evidence="1">Nucleus</location>
        <location evidence="1">Nuclear pore complex</location>
    </subcellularLocation>
</comment>
<name>A0A9P7KHY6_9AGAR</name>
<evidence type="ECO:0000313" key="13">
    <source>
        <dbReference type="Proteomes" id="UP000717328"/>
    </source>
</evidence>
<dbReference type="GO" id="GO:0031369">
    <property type="term" value="F:translation initiation factor binding"/>
    <property type="evidence" value="ECO:0007669"/>
    <property type="project" value="TreeGrafter"/>
</dbReference>
<gene>
    <name evidence="12" type="ORF">H0H81_009986</name>
</gene>
<dbReference type="Proteomes" id="UP000717328">
    <property type="component" value="Unassembled WGS sequence"/>
</dbReference>
<keyword evidence="8" id="KW-0539">Nucleus</keyword>
<keyword evidence="13" id="KW-1185">Reference proteome</keyword>
<reference evidence="12" key="1">
    <citation type="submission" date="2021-02" db="EMBL/GenBank/DDBJ databases">
        <authorList>
            <person name="Nieuwenhuis M."/>
            <person name="Van De Peppel L.J.J."/>
        </authorList>
    </citation>
    <scope>NUCLEOTIDE SEQUENCE</scope>
    <source>
        <strain evidence="12">D49</strain>
    </source>
</reference>
<dbReference type="PANTHER" id="PTHR12960:SF0">
    <property type="entry name" value="MRNA EXPORT FACTOR GLE1"/>
    <property type="match status" value="1"/>
</dbReference>
<dbReference type="EMBL" id="JABCKI010000303">
    <property type="protein sequence ID" value="KAG5651073.1"/>
    <property type="molecule type" value="Genomic_DNA"/>
</dbReference>
<dbReference type="OrthoDB" id="420884at2759"/>
<dbReference type="PANTHER" id="PTHR12960">
    <property type="entry name" value="GLE-1-RELATED"/>
    <property type="match status" value="1"/>
</dbReference>
<dbReference type="Gene3D" id="1.25.40.510">
    <property type="entry name" value="GLE1-like"/>
    <property type="match status" value="1"/>
</dbReference>
<dbReference type="GO" id="GO:0000822">
    <property type="term" value="F:inositol hexakisphosphate binding"/>
    <property type="evidence" value="ECO:0007669"/>
    <property type="project" value="TreeGrafter"/>
</dbReference>
<feature type="region of interest" description="Disordered" evidence="11">
    <location>
        <begin position="210"/>
        <end position="283"/>
    </location>
</feature>
<feature type="region of interest" description="Disordered" evidence="11">
    <location>
        <begin position="129"/>
        <end position="155"/>
    </location>
</feature>
<sequence>MRFRAPRSVSPSPVRRKQHRQSTFGLQSNFDGSSGSEDDSNASGSESDSSDAESVTSSLSSDSFCYASESEVPRVAPKPTSNIRDAVEQRKIEETVAAIRLRTRHHDPYEDWERQTRMDAFRTARQELNATQSRFHHEQDQSRTQEMERRAALHAQQMKEIEARLEDLRVKQNAEEEKLRIHMKERQNRIWQSIEGVIKVEEEKVKARLEAERRQREEEERKRKEEEEKRKQDEERQKALEEKRKEEERVKEEAAKKAKDEKDQKDKAEAEASEARNDFGMTKAEDDWKAAHDHLMEMKSQTMRSVKADPTGKAEWSKWRRQITAKVGQITDDEKEINKISSQLYQILQPSGKPHHPAIYKALLSSLSKAILLQAETEVTAEKKSAGPLAHVAFNLLETLDGFPQVFFAKLVQRAGGWPAPYMVPPPDIGPGPWQNDDERKRAIDKARRQAMGYRKGDNGADLESPQEYAARISGMMRVYFHILKFPPQVKPLHPLFQLPRYWAWFARVMSDKRLLGTSIAAQLIYTALDTLGSHARTVWGHQWNKMLELVYEGVTTGYGNGKTIGGNSAEGNAARMRIKIEVERILFGP</sequence>
<evidence type="ECO:0000256" key="9">
    <source>
        <dbReference type="ARBA" id="ARBA00026227"/>
    </source>
</evidence>
<keyword evidence="4" id="KW-0509">mRNA transport</keyword>
<evidence type="ECO:0000256" key="2">
    <source>
        <dbReference type="ARBA" id="ARBA00011056"/>
    </source>
</evidence>
<dbReference type="AlphaFoldDB" id="A0A9P7KHY6"/>
<evidence type="ECO:0000256" key="1">
    <source>
        <dbReference type="ARBA" id="ARBA00004567"/>
    </source>
</evidence>
<dbReference type="Pfam" id="PF07817">
    <property type="entry name" value="GLE1"/>
    <property type="match status" value="1"/>
</dbReference>
<dbReference type="GO" id="GO:0044614">
    <property type="term" value="C:nuclear pore cytoplasmic filaments"/>
    <property type="evidence" value="ECO:0007669"/>
    <property type="project" value="TreeGrafter"/>
</dbReference>
<feature type="compositionally biased region" description="Low complexity" evidence="11">
    <location>
        <begin position="28"/>
        <end position="63"/>
    </location>
</feature>
<keyword evidence="5" id="KW-0653">Protein transport</keyword>
<accession>A0A9P7KHY6</accession>
<feature type="region of interest" description="Disordered" evidence="11">
    <location>
        <begin position="1"/>
        <end position="87"/>
    </location>
</feature>
<organism evidence="12 13">
    <name type="scientific">Sphagnurus paluster</name>
    <dbReference type="NCBI Taxonomy" id="117069"/>
    <lineage>
        <taxon>Eukaryota</taxon>
        <taxon>Fungi</taxon>
        <taxon>Dikarya</taxon>
        <taxon>Basidiomycota</taxon>
        <taxon>Agaricomycotina</taxon>
        <taxon>Agaricomycetes</taxon>
        <taxon>Agaricomycetidae</taxon>
        <taxon>Agaricales</taxon>
        <taxon>Tricholomatineae</taxon>
        <taxon>Lyophyllaceae</taxon>
        <taxon>Sphagnurus</taxon>
    </lineage>
</organism>
<evidence type="ECO:0000256" key="10">
    <source>
        <dbReference type="ARBA" id="ARBA00029983"/>
    </source>
</evidence>
<keyword evidence="3" id="KW-0813">Transport</keyword>
<dbReference type="GO" id="GO:0015031">
    <property type="term" value="P:protein transport"/>
    <property type="evidence" value="ECO:0007669"/>
    <property type="project" value="UniProtKB-KW"/>
</dbReference>
<evidence type="ECO:0000313" key="12">
    <source>
        <dbReference type="EMBL" id="KAG5651073.1"/>
    </source>
</evidence>
<protein>
    <recommendedName>
        <fullName evidence="9">mRNA export factor GLE1</fullName>
    </recommendedName>
    <alternativeName>
        <fullName evidence="10">Nucleoporin GLE1</fullName>
    </alternativeName>
</protein>
<evidence type="ECO:0000256" key="5">
    <source>
        <dbReference type="ARBA" id="ARBA00022927"/>
    </source>
</evidence>
<evidence type="ECO:0000256" key="4">
    <source>
        <dbReference type="ARBA" id="ARBA00022816"/>
    </source>
</evidence>
<dbReference type="GO" id="GO:0005543">
    <property type="term" value="F:phospholipid binding"/>
    <property type="evidence" value="ECO:0007669"/>
    <property type="project" value="TreeGrafter"/>
</dbReference>
<evidence type="ECO:0000256" key="6">
    <source>
        <dbReference type="ARBA" id="ARBA00023010"/>
    </source>
</evidence>
<dbReference type="InterPro" id="IPR038506">
    <property type="entry name" value="GLE1-like_sf"/>
</dbReference>